<reference evidence="2" key="2">
    <citation type="journal article" date="2015" name="Data Brief">
        <title>Shoot transcriptome of the giant reed, Arundo donax.</title>
        <authorList>
            <person name="Barrero R.A."/>
            <person name="Guerrero F.D."/>
            <person name="Moolhuijzen P."/>
            <person name="Goolsby J.A."/>
            <person name="Tidwell J."/>
            <person name="Bellgard S.E."/>
            <person name="Bellgard M.I."/>
        </authorList>
    </citation>
    <scope>NUCLEOTIDE SEQUENCE</scope>
    <source>
        <tissue evidence="2">Shoot tissue taken approximately 20 cm above the soil surface</tissue>
    </source>
</reference>
<feature type="compositionally biased region" description="Basic residues" evidence="1">
    <location>
        <begin position="77"/>
        <end position="86"/>
    </location>
</feature>
<proteinExistence type="predicted"/>
<evidence type="ECO:0000256" key="1">
    <source>
        <dbReference type="SAM" id="MobiDB-lite"/>
    </source>
</evidence>
<sequence length="86" mass="9753">MIGLGHRRQISKNTGETITLNWSNNSILGACPHRVRSLTRTSSRISWYCWKLLHSSRSLGKSSSRPERSSRRVGQGRCRHRSSCTA</sequence>
<protein>
    <submittedName>
        <fullName evidence="2">Uncharacterized protein</fullName>
    </submittedName>
</protein>
<name>A0A0A8ZYI9_ARUDO</name>
<dbReference type="AlphaFoldDB" id="A0A0A8ZYI9"/>
<reference evidence="2" key="1">
    <citation type="submission" date="2014-09" db="EMBL/GenBank/DDBJ databases">
        <authorList>
            <person name="Magalhaes I.L.F."/>
            <person name="Oliveira U."/>
            <person name="Santos F.R."/>
            <person name="Vidigal T.H.D.A."/>
            <person name="Brescovit A.D."/>
            <person name="Santos A.J."/>
        </authorList>
    </citation>
    <scope>NUCLEOTIDE SEQUENCE</scope>
    <source>
        <tissue evidence="2">Shoot tissue taken approximately 20 cm above the soil surface</tissue>
    </source>
</reference>
<evidence type="ECO:0000313" key="2">
    <source>
        <dbReference type="EMBL" id="JAD42788.1"/>
    </source>
</evidence>
<dbReference type="EMBL" id="GBRH01255107">
    <property type="protein sequence ID" value="JAD42788.1"/>
    <property type="molecule type" value="Transcribed_RNA"/>
</dbReference>
<accession>A0A0A8ZYI9</accession>
<feature type="region of interest" description="Disordered" evidence="1">
    <location>
        <begin position="56"/>
        <end position="86"/>
    </location>
</feature>
<organism evidence="2">
    <name type="scientific">Arundo donax</name>
    <name type="common">Giant reed</name>
    <name type="synonym">Donax arundinaceus</name>
    <dbReference type="NCBI Taxonomy" id="35708"/>
    <lineage>
        <taxon>Eukaryota</taxon>
        <taxon>Viridiplantae</taxon>
        <taxon>Streptophyta</taxon>
        <taxon>Embryophyta</taxon>
        <taxon>Tracheophyta</taxon>
        <taxon>Spermatophyta</taxon>
        <taxon>Magnoliopsida</taxon>
        <taxon>Liliopsida</taxon>
        <taxon>Poales</taxon>
        <taxon>Poaceae</taxon>
        <taxon>PACMAD clade</taxon>
        <taxon>Arundinoideae</taxon>
        <taxon>Arundineae</taxon>
        <taxon>Arundo</taxon>
    </lineage>
</organism>
<dbReference type="PROSITE" id="PS51257">
    <property type="entry name" value="PROKAR_LIPOPROTEIN"/>
    <property type="match status" value="1"/>
</dbReference>